<accession>A0ABQ0KYY2</accession>
<evidence type="ECO:0000313" key="2">
    <source>
        <dbReference type="EMBL" id="GAT43477.1"/>
    </source>
</evidence>
<dbReference type="InterPro" id="IPR032675">
    <property type="entry name" value="LRR_dom_sf"/>
</dbReference>
<evidence type="ECO:0008006" key="4">
    <source>
        <dbReference type="Google" id="ProtNLM"/>
    </source>
</evidence>
<dbReference type="Proteomes" id="UP000815677">
    <property type="component" value="Unassembled WGS sequence"/>
</dbReference>
<reference evidence="2" key="1">
    <citation type="submission" date="2014-09" db="EMBL/GenBank/DDBJ databases">
        <title>Genome sequence of the luminous mushroom Mycena chlorophos for searching fungal bioluminescence genes.</title>
        <authorList>
            <person name="Tanaka Y."/>
            <person name="Kasuga D."/>
            <person name="Oba Y."/>
            <person name="Hase S."/>
            <person name="Sato K."/>
            <person name="Oba Y."/>
            <person name="Sakakibara Y."/>
        </authorList>
    </citation>
    <scope>NUCLEOTIDE SEQUENCE</scope>
</reference>
<sequence>MKRQRPATSSRRRGSHTTPPPPNSQSSLLASSAEAAPSTQNAGSLSSNFIFQFSRISLSSESTTPKADSGFPGFAGFPVEICTAIFEAHTNLYRIEAKDPLSAHAGRVVMRAHHRLMLVCRAWHDIILATPALWAKIIAVLSSPHGIAFSIAHFDRICIERHLALSKNYPLDVEIVLSAKAANPGLPSQSAPQMSSVHVLLGILEHAHRIRSFRIENYDGQMLILPMQMPLLRAIDLTGENGSTCWTHQLWSTSWTAMLDSVSVFAMPSLPARRDSLASRHIRQFETDRLDLLLCCLRENSKNLEEVALVNRSVPVGSPADSDSGSTGAAETNLRTPARADLAGIIHHSLTSLTLDGLTPGAAELLDSCSRSFPSLTELHLQRFPDTFLPFHNLGTGPHYRTLRKLTLHDVNIRQAGDSPGAFHPAPSGDLHHALSNLTSLRVLYISDSLTATKPAPTCPFPLEVLTRPPTGTLVSGPGSMVLPRLQEIRYTLFPMAEKRGKLAHSTAEAFAKGFVNARLRSVLRFVEARMKDRFSRAVEAKDSETKELEVFAVKVEGMVVDSEVGGPELAFAWFRQRAKVLERSYGVKLRLYSV</sequence>
<evidence type="ECO:0000256" key="1">
    <source>
        <dbReference type="SAM" id="MobiDB-lite"/>
    </source>
</evidence>
<dbReference type="EMBL" id="DF839063">
    <property type="protein sequence ID" value="GAT43477.1"/>
    <property type="molecule type" value="Genomic_DNA"/>
</dbReference>
<gene>
    <name evidence="2" type="ORF">MCHLO_01154</name>
</gene>
<keyword evidence="3" id="KW-1185">Reference proteome</keyword>
<feature type="compositionally biased region" description="Basic residues" evidence="1">
    <location>
        <begin position="1"/>
        <end position="15"/>
    </location>
</feature>
<organism evidence="2 3">
    <name type="scientific">Mycena chlorophos</name>
    <name type="common">Agaric fungus</name>
    <name type="synonym">Agaricus chlorophos</name>
    <dbReference type="NCBI Taxonomy" id="658473"/>
    <lineage>
        <taxon>Eukaryota</taxon>
        <taxon>Fungi</taxon>
        <taxon>Dikarya</taxon>
        <taxon>Basidiomycota</taxon>
        <taxon>Agaricomycotina</taxon>
        <taxon>Agaricomycetes</taxon>
        <taxon>Agaricomycetidae</taxon>
        <taxon>Agaricales</taxon>
        <taxon>Marasmiineae</taxon>
        <taxon>Mycenaceae</taxon>
        <taxon>Mycena</taxon>
    </lineage>
</organism>
<name>A0ABQ0KYY2_MYCCL</name>
<proteinExistence type="predicted"/>
<evidence type="ECO:0000313" key="3">
    <source>
        <dbReference type="Proteomes" id="UP000815677"/>
    </source>
</evidence>
<dbReference type="Gene3D" id="3.80.10.10">
    <property type="entry name" value="Ribonuclease Inhibitor"/>
    <property type="match status" value="1"/>
</dbReference>
<feature type="compositionally biased region" description="Low complexity" evidence="1">
    <location>
        <begin position="24"/>
        <end position="38"/>
    </location>
</feature>
<feature type="region of interest" description="Disordered" evidence="1">
    <location>
        <begin position="1"/>
        <end position="42"/>
    </location>
</feature>
<protein>
    <recommendedName>
        <fullName evidence="4">F-box domain-containing protein</fullName>
    </recommendedName>
</protein>